<dbReference type="InterPro" id="IPR006685">
    <property type="entry name" value="MscS_channel_2nd"/>
</dbReference>
<sequence length="897" mass="95162">MTPFLRVLSRLVPTAPVAAAIVAGMVGAATMIGTVPDGAAQAQQAPAPQAPTQQAPAQQGAPRTAPGAQPHAPQAQPPQAQPAPAQPQPAQPPKPPAPKKPDDAQQQKLDAWKAELDQIVAALQRNSLNDRALADLRNRTDAIKVQANEVVDSLSPTLQGIEARLKQIGPAPENEDDNAESEAIRQDREQQQKALADVQGRVKQAQLVMLRSDEIVKQIGDRRRARFAQELLERSRSVFDPTLWLSTLQAVPGLINAFGLLLGDWLRLLAVRGMETTAVFGGTLVAIFAVVALTRRTLIRLTVRESDVAAPSLLARSAKATGIVAFNVAVPVVTIIAVSQALEAFELSPSRVSALLTALAFSLGSAASIYGLGLGLLAPGKAAWRMLPLRDGAAQGLQTILIGISVVHGTGIFLTRLLDVLFAPVTSIIAVTGIVALIDTMLVMIALRTLAGALSGDDETAAEGSAPVASDKPRSVFWRWIVPIAWIAAAVTVTASAIGYVALAHFMATQIIRAGAILALLYLLLLLADELLISVFRPQTALGHMLTRSMGLARETVEQIGVVLSGIVRLLLIATAALLLLTPWGVSSDDVMSQARTAFFGFKIGGLTISLSTILTGLALLAIGIGVTRGIQGWLDTRFLPRTRLDSGLKNSIRTSFGYVGVVLAVMFAFSAAGLDLQNLAIVAGALSVGIGFGLQSIVNNFVSGLILLVERPIKAGDLVEIGKDKGFVRKINVRSTEIETGDRASLIVPNSSLISGNVKNWMHRDLTGNAVVNVGVTYDADPDKVKEILIASAKGHKLVLPFPGPSCFFTAFGESSLEFRLICTVGNVNDSFGVESDLRFEIVRRLREGGIDIPFAQRDIHIAQLDHLRELADAYLGRPLSSLAPRPPVEPEKPAG</sequence>
<dbReference type="EMBL" id="CP158568">
    <property type="protein sequence ID" value="XBY44436.1"/>
    <property type="molecule type" value="Genomic_DNA"/>
</dbReference>
<dbReference type="SUPFAM" id="SSF50182">
    <property type="entry name" value="Sm-like ribonucleoproteins"/>
    <property type="match status" value="1"/>
</dbReference>
<proteinExistence type="inferred from homology"/>
<dbReference type="Pfam" id="PF21082">
    <property type="entry name" value="MS_channel_3rd"/>
    <property type="match status" value="1"/>
</dbReference>
<evidence type="ECO:0000256" key="3">
    <source>
        <dbReference type="ARBA" id="ARBA00022475"/>
    </source>
</evidence>
<reference evidence="12" key="1">
    <citation type="submission" date="2024-06" db="EMBL/GenBank/DDBJ databases">
        <title>Methylostella associata gen. nov., sp. nov., a novel Ancalomicrobiaceae-affiliated facultatively methylotrophic bacteria that feed on methanotrophs of the genus Methylococcus.</title>
        <authorList>
            <person name="Saltykova V."/>
            <person name="Danilova O.V."/>
            <person name="Oshkin I.Y."/>
            <person name="Belova S.E."/>
            <person name="Pimenov N.V."/>
            <person name="Dedysh S.N."/>
        </authorList>
    </citation>
    <scope>NUCLEOTIDE SEQUENCE</scope>
    <source>
        <strain evidence="12">S20</strain>
    </source>
</reference>
<dbReference type="Gene3D" id="1.10.287.1260">
    <property type="match status" value="1"/>
</dbReference>
<dbReference type="AlphaFoldDB" id="A0AAU7X9F8"/>
<dbReference type="InterPro" id="IPR049278">
    <property type="entry name" value="MS_channel_C"/>
</dbReference>
<dbReference type="PANTHER" id="PTHR30347">
    <property type="entry name" value="POTASSIUM CHANNEL RELATED"/>
    <property type="match status" value="1"/>
</dbReference>
<evidence type="ECO:0000256" key="2">
    <source>
        <dbReference type="ARBA" id="ARBA00008017"/>
    </source>
</evidence>
<evidence type="ECO:0000259" key="9">
    <source>
        <dbReference type="Pfam" id="PF00924"/>
    </source>
</evidence>
<comment type="subcellular location">
    <subcellularLocation>
        <location evidence="1">Cell membrane</location>
        <topology evidence="1">Multi-pass membrane protein</topology>
    </subcellularLocation>
</comment>
<dbReference type="InterPro" id="IPR023408">
    <property type="entry name" value="MscS_beta-dom_sf"/>
</dbReference>
<feature type="transmembrane region" description="Helical" evidence="8">
    <location>
        <begin position="681"/>
        <end position="710"/>
    </location>
</feature>
<dbReference type="KEGG" id="mflg:ABS361_20885"/>
<dbReference type="Pfam" id="PF12607">
    <property type="entry name" value="DUF3772"/>
    <property type="match status" value="1"/>
</dbReference>
<feature type="transmembrane region" description="Helical" evidence="8">
    <location>
        <begin position="656"/>
        <end position="675"/>
    </location>
</feature>
<dbReference type="RefSeq" id="WP_407049529.1">
    <property type="nucleotide sequence ID" value="NZ_CP158568.1"/>
</dbReference>
<feature type="transmembrane region" description="Helical" evidence="8">
    <location>
        <begin position="278"/>
        <end position="299"/>
    </location>
</feature>
<feature type="transmembrane region" description="Helical" evidence="8">
    <location>
        <begin position="424"/>
        <end position="447"/>
    </location>
</feature>
<keyword evidence="4 8" id="KW-0812">Transmembrane</keyword>
<evidence type="ECO:0000256" key="6">
    <source>
        <dbReference type="ARBA" id="ARBA00023136"/>
    </source>
</evidence>
<feature type="region of interest" description="Disordered" evidence="7">
    <location>
        <begin position="168"/>
        <end position="191"/>
    </location>
</feature>
<feature type="compositionally biased region" description="Basic and acidic residues" evidence="7">
    <location>
        <begin position="182"/>
        <end position="191"/>
    </location>
</feature>
<dbReference type="PROSITE" id="PS01246">
    <property type="entry name" value="UPF0003"/>
    <property type="match status" value="1"/>
</dbReference>
<feature type="region of interest" description="Disordered" evidence="7">
    <location>
        <begin position="40"/>
        <end position="107"/>
    </location>
</feature>
<evidence type="ECO:0000259" key="11">
    <source>
        <dbReference type="Pfam" id="PF21082"/>
    </source>
</evidence>
<evidence type="ECO:0000313" key="12">
    <source>
        <dbReference type="EMBL" id="XBY44436.1"/>
    </source>
</evidence>
<accession>A0AAU7X9F8</accession>
<organism evidence="12">
    <name type="scientific">Methyloraptor flagellatus</name>
    <dbReference type="NCBI Taxonomy" id="3162530"/>
    <lineage>
        <taxon>Bacteria</taxon>
        <taxon>Pseudomonadati</taxon>
        <taxon>Pseudomonadota</taxon>
        <taxon>Alphaproteobacteria</taxon>
        <taxon>Hyphomicrobiales</taxon>
        <taxon>Ancalomicrobiaceae</taxon>
        <taxon>Methyloraptor</taxon>
    </lineage>
</organism>
<dbReference type="InterPro" id="IPR011014">
    <property type="entry name" value="MscS_channel_TM-2"/>
</dbReference>
<evidence type="ECO:0000256" key="5">
    <source>
        <dbReference type="ARBA" id="ARBA00022989"/>
    </source>
</evidence>
<feature type="transmembrane region" description="Helical" evidence="8">
    <location>
        <begin position="320"/>
        <end position="342"/>
    </location>
</feature>
<dbReference type="SUPFAM" id="SSF82861">
    <property type="entry name" value="Mechanosensitive channel protein MscS (YggB), transmembrane region"/>
    <property type="match status" value="1"/>
</dbReference>
<feature type="transmembrane region" description="Helical" evidence="8">
    <location>
        <begin position="515"/>
        <end position="536"/>
    </location>
</feature>
<keyword evidence="6 8" id="KW-0472">Membrane</keyword>
<feature type="transmembrane region" description="Helical" evidence="8">
    <location>
        <begin position="557"/>
        <end position="584"/>
    </location>
</feature>
<dbReference type="GO" id="GO:0008381">
    <property type="term" value="F:mechanosensitive monoatomic ion channel activity"/>
    <property type="evidence" value="ECO:0007669"/>
    <property type="project" value="UniProtKB-ARBA"/>
</dbReference>
<gene>
    <name evidence="12" type="ORF">ABS361_20885</name>
</gene>
<feature type="transmembrane region" description="Helical" evidence="8">
    <location>
        <begin position="480"/>
        <end position="503"/>
    </location>
</feature>
<feature type="domain" description="DUF3772" evidence="10">
    <location>
        <begin position="202"/>
        <end position="258"/>
    </location>
</feature>
<keyword evidence="3" id="KW-1003">Cell membrane</keyword>
<dbReference type="GO" id="GO:0005886">
    <property type="term" value="C:plasma membrane"/>
    <property type="evidence" value="ECO:0007669"/>
    <property type="project" value="UniProtKB-SubCell"/>
</dbReference>
<dbReference type="InterPro" id="IPR006686">
    <property type="entry name" value="MscS_channel_CS"/>
</dbReference>
<feature type="domain" description="Mechanosensitive ion channel MscS" evidence="9">
    <location>
        <begin position="698"/>
        <end position="763"/>
    </location>
</feature>
<dbReference type="Pfam" id="PF00924">
    <property type="entry name" value="MS_channel_2nd"/>
    <property type="match status" value="1"/>
</dbReference>
<dbReference type="InterPro" id="IPR011066">
    <property type="entry name" value="MscS_channel_C_sf"/>
</dbReference>
<evidence type="ECO:0000256" key="4">
    <source>
        <dbReference type="ARBA" id="ARBA00022692"/>
    </source>
</evidence>
<protein>
    <submittedName>
        <fullName evidence="12">DUF3772 domain-containing protein</fullName>
    </submittedName>
</protein>
<comment type="similarity">
    <text evidence="2">Belongs to the MscS (TC 1.A.23) family.</text>
</comment>
<dbReference type="PANTHER" id="PTHR30347:SF1">
    <property type="entry name" value="MECHANOSENSITIVE CHANNEL MSCK"/>
    <property type="match status" value="1"/>
</dbReference>
<evidence type="ECO:0000256" key="8">
    <source>
        <dbReference type="SAM" id="Phobius"/>
    </source>
</evidence>
<feature type="transmembrane region" description="Helical" evidence="8">
    <location>
        <begin position="354"/>
        <end position="378"/>
    </location>
</feature>
<dbReference type="Gene3D" id="2.30.30.60">
    <property type="match status" value="1"/>
</dbReference>
<evidence type="ECO:0000259" key="10">
    <source>
        <dbReference type="Pfam" id="PF12607"/>
    </source>
</evidence>
<feature type="transmembrane region" description="Helical" evidence="8">
    <location>
        <begin position="604"/>
        <end position="635"/>
    </location>
</feature>
<feature type="compositionally biased region" description="Pro residues" evidence="7">
    <location>
        <begin position="75"/>
        <end position="98"/>
    </location>
</feature>
<feature type="transmembrane region" description="Helical" evidence="8">
    <location>
        <begin position="243"/>
        <end position="266"/>
    </location>
</feature>
<dbReference type="InterPro" id="IPR010920">
    <property type="entry name" value="LSM_dom_sf"/>
</dbReference>
<evidence type="ECO:0000256" key="7">
    <source>
        <dbReference type="SAM" id="MobiDB-lite"/>
    </source>
</evidence>
<feature type="compositionally biased region" description="Low complexity" evidence="7">
    <location>
        <begin position="40"/>
        <end position="74"/>
    </location>
</feature>
<dbReference type="InterPro" id="IPR022249">
    <property type="entry name" value="DUF3772"/>
</dbReference>
<feature type="domain" description="Mechanosensitive ion channel MscS C-terminal" evidence="11">
    <location>
        <begin position="772"/>
        <end position="854"/>
    </location>
</feature>
<keyword evidence="5 8" id="KW-1133">Transmembrane helix</keyword>
<name>A0AAU7X9F8_9HYPH</name>
<evidence type="ECO:0000256" key="1">
    <source>
        <dbReference type="ARBA" id="ARBA00004651"/>
    </source>
</evidence>
<dbReference type="Gene3D" id="3.30.70.100">
    <property type="match status" value="1"/>
</dbReference>
<dbReference type="InterPro" id="IPR052702">
    <property type="entry name" value="MscS-like_channel"/>
</dbReference>
<feature type="transmembrane region" description="Helical" evidence="8">
    <location>
        <begin position="399"/>
        <end position="418"/>
    </location>
</feature>
<dbReference type="SUPFAM" id="SSF82689">
    <property type="entry name" value="Mechanosensitive channel protein MscS (YggB), C-terminal domain"/>
    <property type="match status" value="1"/>
</dbReference>